<feature type="transmembrane region" description="Helical" evidence="1">
    <location>
        <begin position="85"/>
        <end position="104"/>
    </location>
</feature>
<proteinExistence type="predicted"/>
<dbReference type="InterPro" id="IPR025508">
    <property type="entry name" value="DUF4395"/>
</dbReference>
<feature type="transmembrane region" description="Helical" evidence="1">
    <location>
        <begin position="110"/>
        <end position="136"/>
    </location>
</feature>
<dbReference type="STRING" id="1194083.BN12_2660005"/>
<dbReference type="OrthoDB" id="345402at2"/>
<evidence type="ECO:0000313" key="4">
    <source>
        <dbReference type="Proteomes" id="UP000035721"/>
    </source>
</evidence>
<comment type="caution">
    <text evidence="3">The sequence shown here is derived from an EMBL/GenBank/DDBJ whole genome shotgun (WGS) entry which is preliminary data.</text>
</comment>
<evidence type="ECO:0000256" key="1">
    <source>
        <dbReference type="SAM" id="Phobius"/>
    </source>
</evidence>
<protein>
    <submittedName>
        <fullName evidence="3">Major facilitator superfamily permease</fullName>
    </submittedName>
</protein>
<feature type="domain" description="DUF4395" evidence="2">
    <location>
        <begin position="12"/>
        <end position="141"/>
    </location>
</feature>
<keyword evidence="1" id="KW-0472">Membrane</keyword>
<keyword evidence="1" id="KW-1133">Transmembrane helix</keyword>
<dbReference type="RefSeq" id="WP_048555207.1">
    <property type="nucleotide sequence ID" value="NZ_HF570958.1"/>
</dbReference>
<keyword evidence="4" id="KW-1185">Reference proteome</keyword>
<dbReference type="AlphaFoldDB" id="A0A077LWC4"/>
<dbReference type="Pfam" id="PF14340">
    <property type="entry name" value="DUF4395"/>
    <property type="match status" value="1"/>
</dbReference>
<evidence type="ECO:0000259" key="2">
    <source>
        <dbReference type="Pfam" id="PF14340"/>
    </source>
</evidence>
<accession>A0A077LWC4</accession>
<dbReference type="Proteomes" id="UP000035721">
    <property type="component" value="Unassembled WGS sequence"/>
</dbReference>
<feature type="transmembrane region" description="Helical" evidence="1">
    <location>
        <begin position="20"/>
        <end position="48"/>
    </location>
</feature>
<reference evidence="3 4" key="1">
    <citation type="journal article" date="2013" name="ISME J.">
        <title>A metabolic model for members of the genus Tetrasphaera involved in enhanced biological phosphorus removal.</title>
        <authorList>
            <person name="Kristiansen R."/>
            <person name="Nguyen H.T.T."/>
            <person name="Saunders A.M."/>
            <person name="Nielsen J.L."/>
            <person name="Wimmer R."/>
            <person name="Le V.Q."/>
            <person name="McIlroy S.J."/>
            <person name="Petrovski S."/>
            <person name="Seviour R.J."/>
            <person name="Calteau A."/>
            <person name="Nielsen K.L."/>
            <person name="Nielsen P.H."/>
        </authorList>
    </citation>
    <scope>NUCLEOTIDE SEQUENCE [LARGE SCALE GENOMIC DNA]</scope>
    <source>
        <strain evidence="3 4">T1-X7</strain>
    </source>
</reference>
<sequence>MASRIIGFPNPVNEKAARTVAAGVLALSAVVLVTGWQWLLPLMALGFLARVLTGPRLSPLGQLATRVVAPRLGEPRLVAGPPKRFAQGIGLAVTTAASLLGPVVGWHTPAALLVVVLAVFALLESALGFCAGCWAFGRLMRLGIIPEETCVACNDIRLRTPSVRV</sequence>
<name>A0A077LWC4_9MICO</name>
<keyword evidence="1" id="KW-0812">Transmembrane</keyword>
<organism evidence="3 4">
    <name type="scientific">Nostocoides japonicum T1-X7</name>
    <dbReference type="NCBI Taxonomy" id="1194083"/>
    <lineage>
        <taxon>Bacteria</taxon>
        <taxon>Bacillati</taxon>
        <taxon>Actinomycetota</taxon>
        <taxon>Actinomycetes</taxon>
        <taxon>Micrococcales</taxon>
        <taxon>Intrasporangiaceae</taxon>
        <taxon>Nostocoides</taxon>
    </lineage>
</organism>
<evidence type="ECO:0000313" key="3">
    <source>
        <dbReference type="EMBL" id="CCH78238.1"/>
    </source>
</evidence>
<dbReference type="EMBL" id="CAJB01000186">
    <property type="protein sequence ID" value="CCH78238.1"/>
    <property type="molecule type" value="Genomic_DNA"/>
</dbReference>
<gene>
    <name evidence="3" type="ORF">BN12_2660005</name>
</gene>